<dbReference type="EMBL" id="SDAM02004710">
    <property type="protein sequence ID" value="KAH6820047.1"/>
    <property type="molecule type" value="Genomic_DNA"/>
</dbReference>
<organism evidence="13 14">
    <name type="scientific">Perilla frutescens var. hirtella</name>
    <name type="common">Perilla citriodora</name>
    <name type="synonym">Perilla setoyensis</name>
    <dbReference type="NCBI Taxonomy" id="608512"/>
    <lineage>
        <taxon>Eukaryota</taxon>
        <taxon>Viridiplantae</taxon>
        <taxon>Streptophyta</taxon>
        <taxon>Embryophyta</taxon>
        <taxon>Tracheophyta</taxon>
        <taxon>Spermatophyta</taxon>
        <taxon>Magnoliopsida</taxon>
        <taxon>eudicotyledons</taxon>
        <taxon>Gunneridae</taxon>
        <taxon>Pentapetalae</taxon>
        <taxon>asterids</taxon>
        <taxon>lamiids</taxon>
        <taxon>Lamiales</taxon>
        <taxon>Lamiaceae</taxon>
        <taxon>Nepetoideae</taxon>
        <taxon>Elsholtzieae</taxon>
        <taxon>Perilla</taxon>
    </lineage>
</organism>
<dbReference type="FunFam" id="1.20.58.1040:FF:000001">
    <property type="entry name" value="Glucan endo-1,3-beta-glucosidase 4"/>
    <property type="match status" value="1"/>
</dbReference>
<accession>A0AAD4NZ57</accession>
<keyword evidence="8" id="KW-0449">Lipoprotein</keyword>
<dbReference type="SMART" id="SM00768">
    <property type="entry name" value="X8"/>
    <property type="match status" value="1"/>
</dbReference>
<evidence type="ECO:0000256" key="2">
    <source>
        <dbReference type="ARBA" id="ARBA00022475"/>
    </source>
</evidence>
<feature type="region of interest" description="Disordered" evidence="9">
    <location>
        <begin position="255"/>
        <end position="274"/>
    </location>
</feature>
<name>A0AAD4NZ57_PERFH</name>
<evidence type="ECO:0000256" key="5">
    <source>
        <dbReference type="ARBA" id="ARBA00023136"/>
    </source>
</evidence>
<evidence type="ECO:0000256" key="3">
    <source>
        <dbReference type="ARBA" id="ARBA00022622"/>
    </source>
</evidence>
<keyword evidence="10" id="KW-0812">Transmembrane</keyword>
<protein>
    <submittedName>
        <fullName evidence="13">Carbohydrate-binding X8 domain superfamily protein</fullName>
    </submittedName>
</protein>
<proteinExistence type="predicted"/>
<evidence type="ECO:0000313" key="14">
    <source>
        <dbReference type="Proteomes" id="UP001190926"/>
    </source>
</evidence>
<evidence type="ECO:0000256" key="11">
    <source>
        <dbReference type="SAM" id="SignalP"/>
    </source>
</evidence>
<feature type="region of interest" description="Disordered" evidence="9">
    <location>
        <begin position="61"/>
        <end position="107"/>
    </location>
</feature>
<evidence type="ECO:0000256" key="7">
    <source>
        <dbReference type="ARBA" id="ARBA00023180"/>
    </source>
</evidence>
<evidence type="ECO:0000256" key="1">
    <source>
        <dbReference type="ARBA" id="ARBA00004609"/>
    </source>
</evidence>
<dbReference type="AlphaFoldDB" id="A0AAD4NZ57"/>
<feature type="transmembrane region" description="Helical" evidence="10">
    <location>
        <begin position="315"/>
        <end position="335"/>
    </location>
</feature>
<dbReference type="InterPro" id="IPR044788">
    <property type="entry name" value="X8_dom_prot"/>
</dbReference>
<evidence type="ECO:0000256" key="8">
    <source>
        <dbReference type="ARBA" id="ARBA00023288"/>
    </source>
</evidence>
<feature type="domain" description="X8" evidence="12">
    <location>
        <begin position="113"/>
        <end position="197"/>
    </location>
</feature>
<keyword evidence="6" id="KW-1015">Disulfide bond</keyword>
<evidence type="ECO:0000256" key="9">
    <source>
        <dbReference type="SAM" id="MobiDB-lite"/>
    </source>
</evidence>
<dbReference type="Proteomes" id="UP001190926">
    <property type="component" value="Unassembled WGS sequence"/>
</dbReference>
<evidence type="ECO:0000259" key="12">
    <source>
        <dbReference type="SMART" id="SM00768"/>
    </source>
</evidence>
<keyword evidence="5 10" id="KW-0472">Membrane</keyword>
<keyword evidence="4 11" id="KW-0732">Signal</keyword>
<comment type="subcellular location">
    <subcellularLocation>
        <location evidence="1">Cell membrane</location>
        <topology evidence="1">Lipid-anchor</topology>
        <topology evidence="1">GPI-anchor</topology>
    </subcellularLocation>
</comment>
<evidence type="ECO:0000256" key="4">
    <source>
        <dbReference type="ARBA" id="ARBA00022729"/>
    </source>
</evidence>
<gene>
    <name evidence="13" type="ORF">C2S53_013621</name>
</gene>
<dbReference type="GO" id="GO:0098552">
    <property type="term" value="C:side of membrane"/>
    <property type="evidence" value="ECO:0007669"/>
    <property type="project" value="UniProtKB-KW"/>
</dbReference>
<feature type="signal peptide" evidence="11">
    <location>
        <begin position="1"/>
        <end position="26"/>
    </location>
</feature>
<dbReference type="Gene3D" id="1.20.58.1040">
    <property type="match status" value="1"/>
</dbReference>
<feature type="compositionally biased region" description="Low complexity" evidence="9">
    <location>
        <begin position="205"/>
        <end position="218"/>
    </location>
</feature>
<keyword evidence="2" id="KW-1003">Cell membrane</keyword>
<dbReference type="PANTHER" id="PTHR31044:SF120">
    <property type="entry name" value="CARBOHYDRATE-BINDING X8 DOMAIN SUPERFAMILY PROTEIN"/>
    <property type="match status" value="1"/>
</dbReference>
<dbReference type="Pfam" id="PF07983">
    <property type="entry name" value="X8"/>
    <property type="match status" value="1"/>
</dbReference>
<comment type="caution">
    <text evidence="13">The sequence shown here is derived from an EMBL/GenBank/DDBJ whole genome shotgun (WGS) entry which is preliminary data.</text>
</comment>
<reference evidence="13 14" key="1">
    <citation type="journal article" date="2021" name="Nat. Commun.">
        <title>Incipient diploidization of the medicinal plant Perilla within 10,000 years.</title>
        <authorList>
            <person name="Zhang Y."/>
            <person name="Shen Q."/>
            <person name="Leng L."/>
            <person name="Zhang D."/>
            <person name="Chen S."/>
            <person name="Shi Y."/>
            <person name="Ning Z."/>
            <person name="Chen S."/>
        </authorList>
    </citation>
    <scope>NUCLEOTIDE SEQUENCE [LARGE SCALE GENOMIC DNA]</scope>
    <source>
        <strain evidence="14">cv. PC099</strain>
    </source>
</reference>
<dbReference type="GO" id="GO:0009506">
    <property type="term" value="C:plasmodesma"/>
    <property type="evidence" value="ECO:0007669"/>
    <property type="project" value="UniProtKB-ARBA"/>
</dbReference>
<dbReference type="PANTHER" id="PTHR31044">
    <property type="entry name" value="BETA-1,3 GLUCANASE"/>
    <property type="match status" value="1"/>
</dbReference>
<evidence type="ECO:0000256" key="10">
    <source>
        <dbReference type="SAM" id="Phobius"/>
    </source>
</evidence>
<dbReference type="InterPro" id="IPR012946">
    <property type="entry name" value="X8"/>
</dbReference>
<evidence type="ECO:0000256" key="6">
    <source>
        <dbReference type="ARBA" id="ARBA00023157"/>
    </source>
</evidence>
<feature type="compositionally biased region" description="Low complexity" evidence="9">
    <location>
        <begin position="260"/>
        <end position="274"/>
    </location>
</feature>
<keyword evidence="14" id="KW-1185">Reference proteome</keyword>
<feature type="region of interest" description="Disordered" evidence="9">
    <location>
        <begin position="205"/>
        <end position="237"/>
    </location>
</feature>
<keyword evidence="10" id="KW-1133">Transmembrane helix</keyword>
<evidence type="ECO:0000313" key="13">
    <source>
        <dbReference type="EMBL" id="KAH6820047.1"/>
    </source>
</evidence>
<dbReference type="GO" id="GO:0005886">
    <property type="term" value="C:plasma membrane"/>
    <property type="evidence" value="ECO:0007669"/>
    <property type="project" value="UniProtKB-SubCell"/>
</dbReference>
<keyword evidence="7" id="KW-0325">Glycoprotein</keyword>
<sequence length="337" mass="33753">MDYAMDSSAIFLLFLIHSTLIVCSSGFLNSDKLHWTRKDLLNFPSTTTTAAPTIVTVPSASTPVTVTPTPASTPATTPATNPVTTPTTPVTNPVTTPAVAPPATTTAPATGQRWCVAKSGAPEKSIQAALDYACGIGGADCSAIQQGANCYNPITLQNHASFAFNSYYQRNPVPTSCDFGGAAVITTTNPSSGSCIYATSAASASPTTASPATTNPTPTQVPIPPTTVSPVTTNPTPTPVPIPPTTASPVIMNPTPTPTPTTASSTGAAPIGSGTSPTILNASNPDFGGATTGGFGDIPPVANTTSSVSMSSSQLQPVIGCIVAVASIIAGAMVLDM</sequence>
<feature type="chain" id="PRO_5042094069" evidence="11">
    <location>
        <begin position="27"/>
        <end position="337"/>
    </location>
</feature>
<keyword evidence="3" id="KW-0336">GPI-anchor</keyword>